<dbReference type="InterPro" id="IPR027444">
    <property type="entry name" value="H-NS_C_dom"/>
</dbReference>
<keyword evidence="1" id="KW-0175">Coiled coil</keyword>
<evidence type="ECO:0000256" key="2">
    <source>
        <dbReference type="SAM" id="MobiDB-lite"/>
    </source>
</evidence>
<protein>
    <submittedName>
        <fullName evidence="4">H-NS histone family protein</fullName>
    </submittedName>
</protein>
<dbReference type="Proteomes" id="UP001158049">
    <property type="component" value="Unassembled WGS sequence"/>
</dbReference>
<dbReference type="Pfam" id="PF00816">
    <property type="entry name" value="Histone_HNS"/>
    <property type="match status" value="1"/>
</dbReference>
<dbReference type="EMBL" id="FXUL01000009">
    <property type="protein sequence ID" value="SMP63512.1"/>
    <property type="molecule type" value="Genomic_DNA"/>
</dbReference>
<evidence type="ECO:0000313" key="5">
    <source>
        <dbReference type="Proteomes" id="UP001158049"/>
    </source>
</evidence>
<reference evidence="4 5" key="1">
    <citation type="submission" date="2017-05" db="EMBL/GenBank/DDBJ databases">
        <authorList>
            <person name="Varghese N."/>
            <person name="Submissions S."/>
        </authorList>
    </citation>
    <scope>NUCLEOTIDE SEQUENCE [LARGE SCALE GENOMIC DNA]</scope>
    <source>
        <strain evidence="4 5">DSM 26001</strain>
    </source>
</reference>
<keyword evidence="5" id="KW-1185">Reference proteome</keyword>
<name>A0ABY1Q8Z5_9BURK</name>
<feature type="domain" description="DNA-binding protein H-NS-like C-terminal" evidence="3">
    <location>
        <begin position="141"/>
        <end position="165"/>
    </location>
</feature>
<comment type="caution">
    <text evidence="4">The sequence shown here is derived from an EMBL/GenBank/DDBJ whole genome shotgun (WGS) entry which is preliminary data.</text>
</comment>
<evidence type="ECO:0000259" key="3">
    <source>
        <dbReference type="Pfam" id="PF00816"/>
    </source>
</evidence>
<feature type="compositionally biased region" description="Low complexity" evidence="2">
    <location>
        <begin position="182"/>
        <end position="197"/>
    </location>
</feature>
<dbReference type="RefSeq" id="WP_283442766.1">
    <property type="nucleotide sequence ID" value="NZ_FXUL01000009.1"/>
</dbReference>
<feature type="compositionally biased region" description="Low complexity" evidence="2">
    <location>
        <begin position="82"/>
        <end position="96"/>
    </location>
</feature>
<evidence type="ECO:0000313" key="4">
    <source>
        <dbReference type="EMBL" id="SMP63512.1"/>
    </source>
</evidence>
<accession>A0ABY1Q8Z5</accession>
<proteinExistence type="predicted"/>
<feature type="region of interest" description="Disordered" evidence="2">
    <location>
        <begin position="56"/>
        <end position="197"/>
    </location>
</feature>
<organism evidence="4 5">
    <name type="scientific">Noviherbaspirillum suwonense</name>
    <dbReference type="NCBI Taxonomy" id="1224511"/>
    <lineage>
        <taxon>Bacteria</taxon>
        <taxon>Pseudomonadati</taxon>
        <taxon>Pseudomonadota</taxon>
        <taxon>Betaproteobacteria</taxon>
        <taxon>Burkholderiales</taxon>
        <taxon>Oxalobacteraceae</taxon>
        <taxon>Noviherbaspirillum</taxon>
    </lineage>
</organism>
<dbReference type="SUPFAM" id="SSF81273">
    <property type="entry name" value="H-NS histone-like proteins"/>
    <property type="match status" value="1"/>
</dbReference>
<gene>
    <name evidence="4" type="ORF">SAMN06295970_10990</name>
</gene>
<evidence type="ECO:0000256" key="1">
    <source>
        <dbReference type="SAM" id="Coils"/>
    </source>
</evidence>
<dbReference type="InterPro" id="IPR037150">
    <property type="entry name" value="H-NS_C_dom_sf"/>
</dbReference>
<feature type="coiled-coil region" evidence="1">
    <location>
        <begin position="16"/>
        <end position="43"/>
    </location>
</feature>
<dbReference type="Gene3D" id="4.10.430.10">
    <property type="entry name" value="Histone-like protein H-NS, C-terminal domain"/>
    <property type="match status" value="1"/>
</dbReference>
<sequence length="197" mass="20372">MASNLITARSLIQADLDHARSVLSLWTKQVEELEKALEQIDAVSTSRNALRVQYQGTARTPALEAPGAAEGKPKRGRKPRNAQGAAPSKAAAPAAGITSKRGRKLAERSTLASAQVSDAKGRKPVRAGAAKQGNGNGKRAAKYKDPNSDKTWSGLGRRPGWFTGAPEQLVMGASGRNASNESQSGAAGQSGSDGAAS</sequence>